<dbReference type="InterPro" id="IPR011257">
    <property type="entry name" value="DNA_glycosylase"/>
</dbReference>
<evidence type="ECO:0000256" key="6">
    <source>
        <dbReference type="ARBA" id="ARBA00022485"/>
    </source>
</evidence>
<keyword evidence="12" id="KW-0234">DNA repair</keyword>
<reference evidence="16" key="1">
    <citation type="submission" date="2006-09" db="EMBL/GenBank/DDBJ databases">
        <title>Complete sequence of Rhodopseudomonas palustris BisA53.</title>
        <authorList>
            <consortium name="US DOE Joint Genome Institute"/>
            <person name="Copeland A."/>
            <person name="Lucas S."/>
            <person name="Lapidus A."/>
            <person name="Barry K."/>
            <person name="Detter J.C."/>
            <person name="Glavina del Rio T."/>
            <person name="Hammon N."/>
            <person name="Israni S."/>
            <person name="Dalin E."/>
            <person name="Tice H."/>
            <person name="Pitluck S."/>
            <person name="Chain P."/>
            <person name="Malfatti S."/>
            <person name="Shin M."/>
            <person name="Vergez L."/>
            <person name="Schmutz J."/>
            <person name="Larimer F."/>
            <person name="Land M."/>
            <person name="Hauser L."/>
            <person name="Pelletier D.A."/>
            <person name="Kyrpides N."/>
            <person name="Kim E."/>
            <person name="Harwood C.S."/>
            <person name="Oda Y."/>
            <person name="Richardson P."/>
        </authorList>
    </citation>
    <scope>NUCLEOTIDE SEQUENCE [LARGE SCALE GENOMIC DNA]</scope>
    <source>
        <strain evidence="16">BisA53</strain>
    </source>
</reference>
<dbReference type="SMART" id="SM00525">
    <property type="entry name" value="FES"/>
    <property type="match status" value="1"/>
</dbReference>
<evidence type="ECO:0000256" key="8">
    <source>
        <dbReference type="ARBA" id="ARBA00022763"/>
    </source>
</evidence>
<dbReference type="CDD" id="cd00056">
    <property type="entry name" value="ENDO3c"/>
    <property type="match status" value="1"/>
</dbReference>
<dbReference type="InterPro" id="IPR023170">
    <property type="entry name" value="HhH_base_excis_C"/>
</dbReference>
<evidence type="ECO:0000313" key="16">
    <source>
        <dbReference type="EMBL" id="ABJ08357.1"/>
    </source>
</evidence>
<keyword evidence="8 14" id="KW-0227">DNA damage</keyword>
<keyword evidence="7" id="KW-0479">Metal-binding</keyword>
<sequence length="366" mass="39721">MPPSPARQTRSRPAPDRAALLLGWYDRHARVLPWRAGPGEAADPYRVWLSEIMLQQTTVKTVGPYFAKFLARWPSVEAMAAASRDEVLQMWAGLGYYSRARNLHACAVAVAQEHGGAFPDSEAGLRALPGIGPYTAAAIAAIAFGRHCMPVDGNIERVVTRLYAIEEALPKAKPQVQALALTLAGSNRAGDSAQALMDLGATICTPKKPACARCPLNADCAALRRGDQESFPRKAPKKSGELRRGAAFVVARGDDILVRTRADKGLLGGMTEVPTSDWLAAQDDRVARQQAPVLPGAARWQRKAGVVSHVFTHFPLELVVYTTRVAPRSRAPAGMRWVKIATLQHEALPNLMRKVIAHALGDERIR</sequence>
<evidence type="ECO:0000256" key="2">
    <source>
        <dbReference type="ARBA" id="ARBA00002933"/>
    </source>
</evidence>
<name>Q07I77_RHOP5</name>
<dbReference type="GO" id="GO:0032357">
    <property type="term" value="F:oxidized purine DNA binding"/>
    <property type="evidence" value="ECO:0007669"/>
    <property type="project" value="TreeGrafter"/>
</dbReference>
<dbReference type="GO" id="GO:0035485">
    <property type="term" value="F:adenine/guanine mispair binding"/>
    <property type="evidence" value="ECO:0007669"/>
    <property type="project" value="TreeGrafter"/>
</dbReference>
<dbReference type="Gene3D" id="1.10.340.30">
    <property type="entry name" value="Hypothetical protein, domain 2"/>
    <property type="match status" value="1"/>
</dbReference>
<evidence type="ECO:0000256" key="10">
    <source>
        <dbReference type="ARBA" id="ARBA00023004"/>
    </source>
</evidence>
<dbReference type="InterPro" id="IPR029119">
    <property type="entry name" value="MutY_C"/>
</dbReference>
<dbReference type="GO" id="GO:0006284">
    <property type="term" value="P:base-excision repair"/>
    <property type="evidence" value="ECO:0007669"/>
    <property type="project" value="UniProtKB-UniRule"/>
</dbReference>
<keyword evidence="6" id="KW-0004">4Fe-4S</keyword>
<evidence type="ECO:0000256" key="1">
    <source>
        <dbReference type="ARBA" id="ARBA00000843"/>
    </source>
</evidence>
<comment type="function">
    <text evidence="2">Adenine glycosylase active on G-A mispairs. MutY also corrects error-prone DNA synthesis past GO lesions which are due to the oxidatively damaged form of guanine: 7,8-dihydro-8-oxoguanine (8-oxo-dGTP).</text>
</comment>
<dbReference type="FunFam" id="1.10.340.30:FF:000002">
    <property type="entry name" value="Adenine DNA glycosylase"/>
    <property type="match status" value="1"/>
</dbReference>
<dbReference type="SUPFAM" id="SSF55811">
    <property type="entry name" value="Nudix"/>
    <property type="match status" value="1"/>
</dbReference>
<dbReference type="InterPro" id="IPR000445">
    <property type="entry name" value="HhH_motif"/>
</dbReference>
<dbReference type="SUPFAM" id="SSF48150">
    <property type="entry name" value="DNA-glycosylase"/>
    <property type="match status" value="1"/>
</dbReference>
<dbReference type="InterPro" id="IPR003265">
    <property type="entry name" value="HhH-GPD_domain"/>
</dbReference>
<dbReference type="Gene3D" id="3.90.79.10">
    <property type="entry name" value="Nucleoside Triphosphate Pyrophosphohydrolase"/>
    <property type="match status" value="1"/>
</dbReference>
<dbReference type="GO" id="GO:0034039">
    <property type="term" value="F:8-oxo-7,8-dihydroguanine DNA N-glycosylase activity"/>
    <property type="evidence" value="ECO:0007669"/>
    <property type="project" value="TreeGrafter"/>
</dbReference>
<comment type="catalytic activity">
    <reaction evidence="1 14">
        <text>Hydrolyzes free adenine bases from 7,8-dihydro-8-oxoguanine:adenine mismatched double-stranded DNA, leaving an apurinic site.</text>
        <dbReference type="EC" id="3.2.2.31"/>
    </reaction>
</comment>
<dbReference type="GO" id="GO:0051539">
    <property type="term" value="F:4 iron, 4 sulfur cluster binding"/>
    <property type="evidence" value="ECO:0007669"/>
    <property type="project" value="UniProtKB-UniRule"/>
</dbReference>
<organism evidence="16">
    <name type="scientific">Rhodopseudomonas palustris (strain BisA53)</name>
    <dbReference type="NCBI Taxonomy" id="316055"/>
    <lineage>
        <taxon>Bacteria</taxon>
        <taxon>Pseudomonadati</taxon>
        <taxon>Pseudomonadota</taxon>
        <taxon>Alphaproteobacteria</taxon>
        <taxon>Hyphomicrobiales</taxon>
        <taxon>Nitrobacteraceae</taxon>
        <taxon>Rhodopseudomonas</taxon>
    </lineage>
</organism>
<dbReference type="AlphaFoldDB" id="Q07I77"/>
<dbReference type="PANTHER" id="PTHR42944:SF1">
    <property type="entry name" value="ADENINE DNA GLYCOSYLASE"/>
    <property type="match status" value="1"/>
</dbReference>
<keyword evidence="13 14" id="KW-0326">Glycosidase</keyword>
<dbReference type="Gene3D" id="1.10.1670.10">
    <property type="entry name" value="Helix-hairpin-Helix base-excision DNA repair enzymes (C-terminal)"/>
    <property type="match status" value="1"/>
</dbReference>
<dbReference type="EMBL" id="CP000463">
    <property type="protein sequence ID" value="ABJ08357.1"/>
    <property type="molecule type" value="Genomic_DNA"/>
</dbReference>
<evidence type="ECO:0000256" key="7">
    <source>
        <dbReference type="ARBA" id="ARBA00022723"/>
    </source>
</evidence>
<dbReference type="InterPro" id="IPR015797">
    <property type="entry name" value="NUDIX_hydrolase-like_dom_sf"/>
</dbReference>
<evidence type="ECO:0000256" key="13">
    <source>
        <dbReference type="ARBA" id="ARBA00023295"/>
    </source>
</evidence>
<dbReference type="Pfam" id="PF14815">
    <property type="entry name" value="NUDIX_4"/>
    <property type="match status" value="1"/>
</dbReference>
<dbReference type="PROSITE" id="PS01155">
    <property type="entry name" value="ENDONUCLEASE_III_2"/>
    <property type="match status" value="1"/>
</dbReference>
<dbReference type="GO" id="GO:0046872">
    <property type="term" value="F:metal ion binding"/>
    <property type="evidence" value="ECO:0007669"/>
    <property type="project" value="UniProtKB-UniRule"/>
</dbReference>
<dbReference type="HOGENOM" id="CLU_012862_0_2_5"/>
<dbReference type="InterPro" id="IPR003651">
    <property type="entry name" value="Endonuclease3_FeS-loop_motif"/>
</dbReference>
<dbReference type="PROSITE" id="PS00764">
    <property type="entry name" value="ENDONUCLEASE_III_1"/>
    <property type="match status" value="1"/>
</dbReference>
<keyword evidence="11" id="KW-0411">Iron-sulfur</keyword>
<evidence type="ECO:0000256" key="4">
    <source>
        <dbReference type="ARBA" id="ARBA00012045"/>
    </source>
</evidence>
<evidence type="ECO:0000256" key="11">
    <source>
        <dbReference type="ARBA" id="ARBA00023014"/>
    </source>
</evidence>
<dbReference type="EC" id="3.2.2.31" evidence="4 14"/>
<evidence type="ECO:0000256" key="14">
    <source>
        <dbReference type="RuleBase" id="RU365096"/>
    </source>
</evidence>
<dbReference type="STRING" id="316055.RPE_4433"/>
<dbReference type="Pfam" id="PF00730">
    <property type="entry name" value="HhH-GPD"/>
    <property type="match status" value="1"/>
</dbReference>
<dbReference type="PANTHER" id="PTHR42944">
    <property type="entry name" value="ADENINE DNA GLYCOSYLASE"/>
    <property type="match status" value="1"/>
</dbReference>
<accession>Q07I77</accession>
<feature type="domain" description="HhH-GPD" evidence="15">
    <location>
        <begin position="53"/>
        <end position="202"/>
    </location>
</feature>
<dbReference type="InterPro" id="IPR005760">
    <property type="entry name" value="A/G_AdeGlyc_MutY"/>
</dbReference>
<dbReference type="InterPro" id="IPR044298">
    <property type="entry name" value="MIG/MutY"/>
</dbReference>
<evidence type="ECO:0000256" key="9">
    <source>
        <dbReference type="ARBA" id="ARBA00022801"/>
    </source>
</evidence>
<dbReference type="Pfam" id="PF10576">
    <property type="entry name" value="EndIII_4Fe-2S"/>
    <property type="match status" value="1"/>
</dbReference>
<evidence type="ECO:0000256" key="5">
    <source>
        <dbReference type="ARBA" id="ARBA00022023"/>
    </source>
</evidence>
<evidence type="ECO:0000256" key="3">
    <source>
        <dbReference type="ARBA" id="ARBA00008343"/>
    </source>
</evidence>
<dbReference type="InterPro" id="IPR004035">
    <property type="entry name" value="Endouclease-III_FeS-bd_BS"/>
</dbReference>
<comment type="cofactor">
    <cofactor evidence="14">
        <name>[4Fe-4S] cluster</name>
        <dbReference type="ChEBI" id="CHEBI:49883"/>
    </cofactor>
    <text evidence="14">Binds 1 [4Fe-4S] cluster.</text>
</comment>
<proteinExistence type="inferred from homology"/>
<gene>
    <name evidence="16" type="ordered locus">RPE_4433</name>
</gene>
<keyword evidence="9 16" id="KW-0378">Hydrolase</keyword>
<keyword evidence="10 14" id="KW-0408">Iron</keyword>
<dbReference type="eggNOG" id="COG1194">
    <property type="taxonomic scope" value="Bacteria"/>
</dbReference>
<dbReference type="GO" id="GO:0000701">
    <property type="term" value="F:purine-specific mismatch base pair DNA N-glycosylase activity"/>
    <property type="evidence" value="ECO:0007669"/>
    <property type="project" value="UniProtKB-EC"/>
</dbReference>
<evidence type="ECO:0000256" key="12">
    <source>
        <dbReference type="ARBA" id="ARBA00023204"/>
    </source>
</evidence>
<dbReference type="InterPro" id="IPR004036">
    <property type="entry name" value="Endonuclease-III-like_CS2"/>
</dbReference>
<dbReference type="SMART" id="SM00478">
    <property type="entry name" value="ENDO3c"/>
    <property type="match status" value="1"/>
</dbReference>
<dbReference type="NCBIfam" id="TIGR01084">
    <property type="entry name" value="mutY"/>
    <property type="match status" value="1"/>
</dbReference>
<dbReference type="KEGG" id="rpe:RPE_4433"/>
<comment type="similarity">
    <text evidence="3 14">Belongs to the Nth/MutY family.</text>
</comment>
<evidence type="ECO:0000259" key="15">
    <source>
        <dbReference type="SMART" id="SM00478"/>
    </source>
</evidence>
<dbReference type="Pfam" id="PF00633">
    <property type="entry name" value="HHH"/>
    <property type="match status" value="1"/>
</dbReference>
<dbReference type="OrthoDB" id="9802365at2"/>
<dbReference type="CDD" id="cd03431">
    <property type="entry name" value="NUDIX_DNA_Glycosylase_C-MutY"/>
    <property type="match status" value="1"/>
</dbReference>
<dbReference type="GO" id="GO:0006298">
    <property type="term" value="P:mismatch repair"/>
    <property type="evidence" value="ECO:0007669"/>
    <property type="project" value="TreeGrafter"/>
</dbReference>
<protein>
    <recommendedName>
        <fullName evidence="5 14">Adenine DNA glycosylase</fullName>
        <ecNumber evidence="4 14">3.2.2.31</ecNumber>
    </recommendedName>
</protein>